<dbReference type="GO" id="GO:0016810">
    <property type="term" value="F:hydrolase activity, acting on carbon-nitrogen (but not peptide) bonds"/>
    <property type="evidence" value="ECO:0007669"/>
    <property type="project" value="InterPro"/>
</dbReference>
<dbReference type="Proteomes" id="UP000198418">
    <property type="component" value="Unassembled WGS sequence"/>
</dbReference>
<dbReference type="PANTHER" id="PTHR10587">
    <property type="entry name" value="GLYCOSYL TRANSFERASE-RELATED"/>
    <property type="match status" value="1"/>
</dbReference>
<dbReference type="InterPro" id="IPR002509">
    <property type="entry name" value="NODB_dom"/>
</dbReference>
<dbReference type="InterPro" id="IPR011330">
    <property type="entry name" value="Glyco_hydro/deAcase_b/a-brl"/>
</dbReference>
<dbReference type="RefSeq" id="WP_088520679.1">
    <property type="nucleotide sequence ID" value="NZ_FYDG01000004.1"/>
</dbReference>
<comment type="similarity">
    <text evidence="2">Belongs to the polysaccharide deacetylase family.</text>
</comment>
<evidence type="ECO:0000256" key="8">
    <source>
        <dbReference type="SAM" id="SignalP"/>
    </source>
</evidence>
<dbReference type="InterPro" id="IPR050248">
    <property type="entry name" value="Polysacc_deacetylase_ArnD"/>
</dbReference>
<proteinExistence type="inferred from homology"/>
<keyword evidence="4" id="KW-0479">Metal-binding</keyword>
<protein>
    <recommendedName>
        <fullName evidence="3">Chitooligosaccharide deacetylase</fullName>
    </recommendedName>
    <alternativeName>
        <fullName evidence="6">Nodulation protein B</fullName>
    </alternativeName>
</protein>
<dbReference type="AlphaFoldDB" id="A0A212RI06"/>
<evidence type="ECO:0000256" key="7">
    <source>
        <dbReference type="SAM" id="MobiDB-lite"/>
    </source>
</evidence>
<dbReference type="GO" id="GO:0046872">
    <property type="term" value="F:metal ion binding"/>
    <property type="evidence" value="ECO:0007669"/>
    <property type="project" value="UniProtKB-KW"/>
</dbReference>
<evidence type="ECO:0000256" key="3">
    <source>
        <dbReference type="ARBA" id="ARBA00020071"/>
    </source>
</evidence>
<evidence type="ECO:0000256" key="4">
    <source>
        <dbReference type="ARBA" id="ARBA00022723"/>
    </source>
</evidence>
<evidence type="ECO:0000313" key="10">
    <source>
        <dbReference type="EMBL" id="SNB71862.1"/>
    </source>
</evidence>
<dbReference type="EMBL" id="FYDG01000004">
    <property type="protein sequence ID" value="SNB71862.1"/>
    <property type="molecule type" value="Genomic_DNA"/>
</dbReference>
<dbReference type="Pfam" id="PF01522">
    <property type="entry name" value="Polysacc_deac_1"/>
    <property type="match status" value="1"/>
</dbReference>
<name>A0A212RI06_RHOAC</name>
<evidence type="ECO:0000256" key="6">
    <source>
        <dbReference type="ARBA" id="ARBA00032976"/>
    </source>
</evidence>
<feature type="domain" description="NodB homology" evidence="9">
    <location>
        <begin position="67"/>
        <end position="248"/>
    </location>
</feature>
<dbReference type="OrthoDB" id="9784220at2"/>
<dbReference type="PROSITE" id="PS51677">
    <property type="entry name" value="NODB"/>
    <property type="match status" value="1"/>
</dbReference>
<feature type="region of interest" description="Disordered" evidence="7">
    <location>
        <begin position="22"/>
        <end position="41"/>
    </location>
</feature>
<feature type="signal peptide" evidence="8">
    <location>
        <begin position="1"/>
        <end position="25"/>
    </location>
</feature>
<dbReference type="PANTHER" id="PTHR10587:SF133">
    <property type="entry name" value="CHITIN DEACETYLASE 1-RELATED"/>
    <property type="match status" value="1"/>
</dbReference>
<evidence type="ECO:0000256" key="1">
    <source>
        <dbReference type="ARBA" id="ARBA00003236"/>
    </source>
</evidence>
<dbReference type="CDD" id="cd10917">
    <property type="entry name" value="CE4_NodB_like_6s_7s"/>
    <property type="match status" value="1"/>
</dbReference>
<feature type="chain" id="PRO_5012216959" description="Chitooligosaccharide deacetylase" evidence="8">
    <location>
        <begin position="26"/>
        <end position="293"/>
    </location>
</feature>
<accession>A0A212RI06</accession>
<organism evidence="10 11">
    <name type="scientific">Rhodoblastus acidophilus</name>
    <name type="common">Rhodopseudomonas acidophila</name>
    <dbReference type="NCBI Taxonomy" id="1074"/>
    <lineage>
        <taxon>Bacteria</taxon>
        <taxon>Pseudomonadati</taxon>
        <taxon>Pseudomonadota</taxon>
        <taxon>Alphaproteobacteria</taxon>
        <taxon>Hyphomicrobiales</taxon>
        <taxon>Rhodoblastaceae</taxon>
        <taxon>Rhodoblastus</taxon>
    </lineage>
</organism>
<evidence type="ECO:0000313" key="11">
    <source>
        <dbReference type="Proteomes" id="UP000198418"/>
    </source>
</evidence>
<comment type="function">
    <text evidence="1">Is involved in generating a small heat-stable compound (Nod), an acylated oligomer of N-acetylglucosamine, that stimulates mitosis in various plant protoplasts.</text>
</comment>
<dbReference type="GO" id="GO:0005975">
    <property type="term" value="P:carbohydrate metabolic process"/>
    <property type="evidence" value="ECO:0007669"/>
    <property type="project" value="InterPro"/>
</dbReference>
<evidence type="ECO:0000256" key="2">
    <source>
        <dbReference type="ARBA" id="ARBA00010973"/>
    </source>
</evidence>
<keyword evidence="5" id="KW-0378">Hydrolase</keyword>
<dbReference type="Gene3D" id="3.20.20.370">
    <property type="entry name" value="Glycoside hydrolase/deacetylase"/>
    <property type="match status" value="1"/>
</dbReference>
<evidence type="ECO:0000259" key="9">
    <source>
        <dbReference type="PROSITE" id="PS51677"/>
    </source>
</evidence>
<keyword evidence="11" id="KW-1185">Reference proteome</keyword>
<dbReference type="GO" id="GO:0016020">
    <property type="term" value="C:membrane"/>
    <property type="evidence" value="ECO:0007669"/>
    <property type="project" value="TreeGrafter"/>
</dbReference>
<evidence type="ECO:0000256" key="5">
    <source>
        <dbReference type="ARBA" id="ARBA00022801"/>
    </source>
</evidence>
<keyword evidence="8" id="KW-0732">Signal</keyword>
<sequence>MTVKKRLICGVLLSLALSRLSPAQAGPESRPPSCGPDALGVSRTLEIGGAPQVGLKTYPQTLALEDHEVVLTFDDGPAPTTRKVLDALAAQCVKATFFLIGRNAEAMPELARREIAEGHSVGSHSWSHPAKSLRALDLAAGLAEMERGDRAVQTATGGKASHFLRFPGFGDSPALLEAANRRQMPVFGADLWASDWNKMTPERELDLVMTRLRKAGRGILLLHDIKGQTADMLPALLRTLKAEGFRIVHLAPGAKAPELRPAPAGWSSETEAFYRKLSPEHAGASQGSSLSAN</sequence>
<gene>
    <name evidence="10" type="ORF">SAMN06265338_104234</name>
</gene>
<reference evidence="11" key="1">
    <citation type="submission" date="2017-06" db="EMBL/GenBank/DDBJ databases">
        <authorList>
            <person name="Varghese N."/>
            <person name="Submissions S."/>
        </authorList>
    </citation>
    <scope>NUCLEOTIDE SEQUENCE [LARGE SCALE GENOMIC DNA]</scope>
    <source>
        <strain evidence="11">DSM 137</strain>
    </source>
</reference>
<dbReference type="SUPFAM" id="SSF88713">
    <property type="entry name" value="Glycoside hydrolase/deacetylase"/>
    <property type="match status" value="1"/>
</dbReference>